<dbReference type="Pfam" id="PF00535">
    <property type="entry name" value="Glycos_transf_2"/>
    <property type="match status" value="1"/>
</dbReference>
<evidence type="ECO:0000256" key="8">
    <source>
        <dbReference type="ARBA" id="ARBA00023136"/>
    </source>
</evidence>
<dbReference type="GO" id="GO:0030213">
    <property type="term" value="P:hyaluronan biosynthetic process"/>
    <property type="evidence" value="ECO:0007669"/>
    <property type="project" value="TreeGrafter"/>
</dbReference>
<evidence type="ECO:0000256" key="7">
    <source>
        <dbReference type="ARBA" id="ARBA00022679"/>
    </source>
</evidence>
<dbReference type="AlphaFoldDB" id="A0AAD1IRA3"/>
<evidence type="ECO:0000256" key="13">
    <source>
        <dbReference type="ARBA" id="ARBA00047709"/>
    </source>
</evidence>
<evidence type="ECO:0000256" key="14">
    <source>
        <dbReference type="ARBA" id="ARBA00048168"/>
    </source>
</evidence>
<evidence type="ECO:0000256" key="5">
    <source>
        <dbReference type="ARBA" id="ARBA00022475"/>
    </source>
</evidence>
<evidence type="ECO:0000256" key="11">
    <source>
        <dbReference type="ARBA" id="ARBA00042148"/>
    </source>
</evidence>
<organism evidence="17 18">
    <name type="scientific">Mycolicibacterium litorale</name>
    <dbReference type="NCBI Taxonomy" id="758802"/>
    <lineage>
        <taxon>Bacteria</taxon>
        <taxon>Bacillati</taxon>
        <taxon>Actinomycetota</taxon>
        <taxon>Actinomycetes</taxon>
        <taxon>Mycobacteriales</taxon>
        <taxon>Mycobacteriaceae</taxon>
        <taxon>Mycolicibacterium</taxon>
    </lineage>
</organism>
<dbReference type="CDD" id="cd06423">
    <property type="entry name" value="CESA_like"/>
    <property type="match status" value="1"/>
</dbReference>
<comment type="catalytic activity">
    <reaction evidence="14">
        <text>N-acetyl-beta-D-glucosaminyl-(1-&gt;4)-[hyaluronan](n) + UDP-alpha-D-glucuronate = [hyaluronan](n+1) + UDP + H(+)</text>
        <dbReference type="Rhea" id="RHEA:12528"/>
        <dbReference type="Rhea" id="RHEA-COMP:12585"/>
        <dbReference type="Rhea" id="RHEA-COMP:12587"/>
        <dbReference type="ChEBI" id="CHEBI:15378"/>
        <dbReference type="ChEBI" id="CHEBI:58052"/>
        <dbReference type="ChEBI" id="CHEBI:58223"/>
        <dbReference type="ChEBI" id="CHEBI:132153"/>
        <dbReference type="ChEBI" id="CHEBI:132154"/>
        <dbReference type="EC" id="2.4.1.212"/>
    </reaction>
</comment>
<gene>
    <name evidence="17" type="ORF">MLIT_49800</name>
</gene>
<keyword evidence="8 15" id="KW-0472">Membrane</keyword>
<keyword evidence="15" id="KW-1133">Transmembrane helix</keyword>
<dbReference type="EMBL" id="AP022586">
    <property type="protein sequence ID" value="BBY19388.1"/>
    <property type="molecule type" value="Genomic_DNA"/>
</dbReference>
<name>A0AAD1IRA3_9MYCO</name>
<comment type="catalytic activity">
    <reaction evidence="13">
        <text>[hyaluronan](n) + UDP-N-acetyl-alpha-D-glucosamine = N-acetyl-beta-D-glucosaminyl-(1-&gt;4)-[hyaluronan](n) + UDP + H(+)</text>
        <dbReference type="Rhea" id="RHEA:20465"/>
        <dbReference type="Rhea" id="RHEA-COMP:12583"/>
        <dbReference type="Rhea" id="RHEA-COMP:12585"/>
        <dbReference type="ChEBI" id="CHEBI:15378"/>
        <dbReference type="ChEBI" id="CHEBI:57705"/>
        <dbReference type="ChEBI" id="CHEBI:58223"/>
        <dbReference type="ChEBI" id="CHEBI:132153"/>
        <dbReference type="ChEBI" id="CHEBI:132154"/>
        <dbReference type="EC" id="2.4.1.212"/>
    </reaction>
</comment>
<evidence type="ECO:0000256" key="15">
    <source>
        <dbReference type="SAM" id="Phobius"/>
    </source>
</evidence>
<evidence type="ECO:0000256" key="2">
    <source>
        <dbReference type="ARBA" id="ARBA00004698"/>
    </source>
</evidence>
<reference evidence="17 18" key="1">
    <citation type="journal article" date="2019" name="Emerg. Microbes Infect.">
        <title>Comprehensive subspecies identification of 175 nontuberculous mycobacteria species based on 7547 genomic profiles.</title>
        <authorList>
            <person name="Matsumoto Y."/>
            <person name="Kinjo T."/>
            <person name="Motooka D."/>
            <person name="Nabeya D."/>
            <person name="Jung N."/>
            <person name="Uechi K."/>
            <person name="Horii T."/>
            <person name="Iida T."/>
            <person name="Fujita J."/>
            <person name="Nakamura S."/>
        </authorList>
    </citation>
    <scope>NUCLEOTIDE SEQUENCE [LARGE SCALE GENOMIC DNA]</scope>
    <source>
        <strain evidence="17 18">JCM 17423</strain>
    </source>
</reference>
<evidence type="ECO:0000313" key="17">
    <source>
        <dbReference type="EMBL" id="BBY19388.1"/>
    </source>
</evidence>
<comment type="function">
    <text evidence="9">Glycosaminoglycan synthesis. The hyaluronic acid capsule is involved in the pathogenicity of group A Streptococci; it may be the major virulence determinant.</text>
</comment>
<accession>A0AAD1IRA3</accession>
<dbReference type="PANTHER" id="PTHR22913:SF12">
    <property type="entry name" value="MANNURONAN SYNTHASE"/>
    <property type="match status" value="1"/>
</dbReference>
<dbReference type="RefSeq" id="WP_234880218.1">
    <property type="nucleotide sequence ID" value="NZ_AP022586.1"/>
</dbReference>
<feature type="transmembrane region" description="Helical" evidence="15">
    <location>
        <begin position="398"/>
        <end position="418"/>
    </location>
</feature>
<evidence type="ECO:0000256" key="10">
    <source>
        <dbReference type="ARBA" id="ARBA00040508"/>
    </source>
</evidence>
<dbReference type="InterPro" id="IPR001173">
    <property type="entry name" value="Glyco_trans_2-like"/>
</dbReference>
<comment type="subcellular location">
    <subcellularLocation>
        <location evidence="1">Cell membrane</location>
    </subcellularLocation>
</comment>
<keyword evidence="7 17" id="KW-0808">Transferase</keyword>
<keyword evidence="6" id="KW-0328">Glycosyltransferase</keyword>
<keyword evidence="5" id="KW-1003">Cell membrane</keyword>
<dbReference type="PANTHER" id="PTHR22913">
    <property type="entry name" value="HYALURONAN SYNTHASE"/>
    <property type="match status" value="1"/>
</dbReference>
<feature type="domain" description="Glycosyltransferase 2-like" evidence="16">
    <location>
        <begin position="127"/>
        <end position="291"/>
    </location>
</feature>
<evidence type="ECO:0000256" key="3">
    <source>
        <dbReference type="ARBA" id="ARBA00006782"/>
    </source>
</evidence>
<evidence type="ECO:0000313" key="18">
    <source>
        <dbReference type="Proteomes" id="UP000466607"/>
    </source>
</evidence>
<dbReference type="GO" id="GO:0005886">
    <property type="term" value="C:plasma membrane"/>
    <property type="evidence" value="ECO:0007669"/>
    <property type="project" value="UniProtKB-SubCell"/>
</dbReference>
<feature type="transmembrane region" description="Helical" evidence="15">
    <location>
        <begin position="69"/>
        <end position="88"/>
    </location>
</feature>
<dbReference type="SUPFAM" id="SSF53448">
    <property type="entry name" value="Nucleotide-diphospho-sugar transferases"/>
    <property type="match status" value="1"/>
</dbReference>
<dbReference type="Proteomes" id="UP000466607">
    <property type="component" value="Chromosome"/>
</dbReference>
<evidence type="ECO:0000256" key="9">
    <source>
        <dbReference type="ARBA" id="ARBA00037408"/>
    </source>
</evidence>
<evidence type="ECO:0000256" key="1">
    <source>
        <dbReference type="ARBA" id="ARBA00004236"/>
    </source>
</evidence>
<evidence type="ECO:0000259" key="16">
    <source>
        <dbReference type="Pfam" id="PF00535"/>
    </source>
</evidence>
<protein>
    <recommendedName>
        <fullName evidence="10">Hyaluronan synthase</fullName>
        <ecNumber evidence="4">2.4.1.212</ecNumber>
    </recommendedName>
    <alternativeName>
        <fullName evidence="12">Hyaluronate synthase</fullName>
    </alternativeName>
    <alternativeName>
        <fullName evidence="11">Hyaluronic acid synthase</fullName>
    </alternativeName>
</protein>
<comment type="similarity">
    <text evidence="3">Belongs to the NodC/HAS family.</text>
</comment>
<sequence>MSTIAPESVSVAGLSEQRVPRTIAFAQWVDAQPADVRHGLRRVLVLTALMPLIVLLAVQAPLLPEGTLLLGYGMLVLTATVSMMYLGFARYEDPSVHPIKSGSRARLFRGATDDHDFPALPALPTVSLLVAVRDELDGIEQCVRTMVGSRYPNLEVIVIDDASTDGTPDVLRRLAAELDVTVIFKEVNGGKKHALTDGVRIASGDILAFTDSDCILDPDALARCVRALVTNPQLGAVSGHARALNAEDTVLTRAQDTWYDGQFRVAKAAEATFGSVTCVSGPLAVFRRDAIVNYLPAWANDTFLGREFRFATDRQLTGYVLGQVWKGRDLKRRYADDPLVADHDYAERPWRVGYVRSARVWTTVPARFRPFLKQQVRWKKSFIRNLCFTGSFMWRRGFGAAALFYGHVLFVAVAPLMAVRHLVWAPAHGLYFLTLLYLCGVLTKGFAWAMAFKLSNPGNPLWRYRLLMAALGSLLLSWLLPYSLATIRKGTWARGAQ</sequence>
<dbReference type="GO" id="GO:0050501">
    <property type="term" value="F:hyaluronan synthase activity"/>
    <property type="evidence" value="ECO:0007669"/>
    <property type="project" value="UniProtKB-EC"/>
</dbReference>
<dbReference type="InterPro" id="IPR029044">
    <property type="entry name" value="Nucleotide-diphossugar_trans"/>
</dbReference>
<feature type="transmembrane region" description="Helical" evidence="15">
    <location>
        <begin position="430"/>
        <end position="452"/>
    </location>
</feature>
<dbReference type="EC" id="2.4.1.212" evidence="4"/>
<comment type="pathway">
    <text evidence="2">Glycan biosynthesis; hyaluronan biosynthesis.</text>
</comment>
<proteinExistence type="inferred from homology"/>
<keyword evidence="18" id="KW-1185">Reference proteome</keyword>
<keyword evidence="15" id="KW-0812">Transmembrane</keyword>
<dbReference type="GO" id="GO:0085029">
    <property type="term" value="P:extracellular matrix assembly"/>
    <property type="evidence" value="ECO:0007669"/>
    <property type="project" value="TreeGrafter"/>
</dbReference>
<feature type="transmembrane region" description="Helical" evidence="15">
    <location>
        <begin position="464"/>
        <end position="484"/>
    </location>
</feature>
<evidence type="ECO:0000256" key="12">
    <source>
        <dbReference type="ARBA" id="ARBA00043237"/>
    </source>
</evidence>
<evidence type="ECO:0000256" key="4">
    <source>
        <dbReference type="ARBA" id="ARBA00012207"/>
    </source>
</evidence>
<feature type="transmembrane region" description="Helical" evidence="15">
    <location>
        <begin position="43"/>
        <end position="63"/>
    </location>
</feature>
<dbReference type="Gene3D" id="3.90.550.10">
    <property type="entry name" value="Spore Coat Polysaccharide Biosynthesis Protein SpsA, Chain A"/>
    <property type="match status" value="1"/>
</dbReference>
<evidence type="ECO:0000256" key="6">
    <source>
        <dbReference type="ARBA" id="ARBA00022676"/>
    </source>
</evidence>